<keyword evidence="2" id="KW-1185">Reference proteome</keyword>
<evidence type="ECO:0000313" key="1">
    <source>
        <dbReference type="EMBL" id="MBB5325015.1"/>
    </source>
</evidence>
<dbReference type="AlphaFoldDB" id="A0A7W8IQT8"/>
<comment type="caution">
    <text evidence="1">The sequence shown here is derived from an EMBL/GenBank/DDBJ whole genome shotgun (WGS) entry which is preliminary data.</text>
</comment>
<organism evidence="1 2">
    <name type="scientific">Anoxybacteroides tepidamans</name>
    <dbReference type="NCBI Taxonomy" id="265948"/>
    <lineage>
        <taxon>Bacteria</taxon>
        <taxon>Bacillati</taxon>
        <taxon>Bacillota</taxon>
        <taxon>Bacilli</taxon>
        <taxon>Bacillales</taxon>
        <taxon>Anoxybacillaceae</taxon>
        <taxon>Anoxybacteroides</taxon>
    </lineage>
</organism>
<proteinExistence type="predicted"/>
<name>A0A7W8IQT8_9BACL</name>
<sequence>MITEQFLIILVTIYYIKINIIDNDKIKCNNKLQGGKKDGI</sequence>
<evidence type="ECO:0000313" key="2">
    <source>
        <dbReference type="Proteomes" id="UP000520011"/>
    </source>
</evidence>
<accession>A0A7W8IQT8</accession>
<gene>
    <name evidence="1" type="ORF">HNQ34_002114</name>
</gene>
<protein>
    <submittedName>
        <fullName evidence="1">Uncharacterized protein</fullName>
    </submittedName>
</protein>
<reference evidence="1 2" key="1">
    <citation type="submission" date="2020-08" db="EMBL/GenBank/DDBJ databases">
        <title>Genomic Encyclopedia of Type Strains, Phase IV (KMG-IV): sequencing the most valuable type-strain genomes for metagenomic binning, comparative biology and taxonomic classification.</title>
        <authorList>
            <person name="Goeker M."/>
        </authorList>
    </citation>
    <scope>NUCLEOTIDE SEQUENCE [LARGE SCALE GENOMIC DNA]</scope>
    <source>
        <strain evidence="1 2">DSM 16325</strain>
    </source>
</reference>
<dbReference type="Proteomes" id="UP000520011">
    <property type="component" value="Unassembled WGS sequence"/>
</dbReference>
<dbReference type="EMBL" id="JACHEP010000010">
    <property type="protein sequence ID" value="MBB5325015.1"/>
    <property type="molecule type" value="Genomic_DNA"/>
</dbReference>